<dbReference type="RefSeq" id="WP_049599531.1">
    <property type="nucleotide sequence ID" value="NZ_CPYD01000009.1"/>
</dbReference>
<evidence type="ECO:0000313" key="3">
    <source>
        <dbReference type="Proteomes" id="UP000040578"/>
    </source>
</evidence>
<dbReference type="Proteomes" id="UP000040578">
    <property type="component" value="Unassembled WGS sequence"/>
</dbReference>
<organism evidence="2 4">
    <name type="scientific">Yersinia nurmii</name>
    <dbReference type="NCBI Taxonomy" id="685706"/>
    <lineage>
        <taxon>Bacteria</taxon>
        <taxon>Pseudomonadati</taxon>
        <taxon>Pseudomonadota</taxon>
        <taxon>Gammaproteobacteria</taxon>
        <taxon>Enterobacterales</taxon>
        <taxon>Yersiniaceae</taxon>
        <taxon>Yersinia</taxon>
    </lineage>
</organism>
<protein>
    <submittedName>
        <fullName evidence="1">Sugar isomerase involved in processing of exogenous sialic acid</fullName>
    </submittedName>
    <submittedName>
        <fullName evidence="2">YhcH/YjgK/YiaL family protein</fullName>
    </submittedName>
</protein>
<dbReference type="Gene3D" id="2.60.120.370">
    <property type="entry name" value="YhcH/YjgK/YiaL"/>
    <property type="match status" value="1"/>
</dbReference>
<dbReference type="Pfam" id="PF04074">
    <property type="entry name" value="DUF386"/>
    <property type="match status" value="1"/>
</dbReference>
<accession>A0AAW7JZL9</accession>
<proteinExistence type="predicted"/>
<dbReference type="PANTHER" id="PTHR34986:SF4">
    <property type="entry name" value="EVOLVED BETA-GALACTOSIDASE SUBUNIT BETA-RELATED"/>
    <property type="match status" value="1"/>
</dbReference>
<dbReference type="PANTHER" id="PTHR34986">
    <property type="entry name" value="EVOLVED BETA-GALACTOSIDASE SUBUNIT BETA"/>
    <property type="match status" value="1"/>
</dbReference>
<dbReference type="InterPro" id="IPR037012">
    <property type="entry name" value="NanQ/TabA/YiaL_sf"/>
</dbReference>
<comment type="caution">
    <text evidence="2">The sequence shown here is derived from an EMBL/GenBank/DDBJ whole genome shotgun (WGS) entry which is preliminary data.</text>
</comment>
<reference evidence="2" key="2">
    <citation type="submission" date="2023-06" db="EMBL/GenBank/DDBJ databases">
        <authorList>
            <person name="Polev D.E."/>
            <person name="Saitova A.T."/>
            <person name="Bogumilchik E.A."/>
            <person name="Kokorina G.I."/>
            <person name="Voskresenskaia E.A."/>
        </authorList>
    </citation>
    <scope>NUCLEOTIDE SEQUENCE</scope>
    <source>
        <strain evidence="2">2145 StPb PI</strain>
    </source>
</reference>
<dbReference type="GO" id="GO:0016853">
    <property type="term" value="F:isomerase activity"/>
    <property type="evidence" value="ECO:0007669"/>
    <property type="project" value="UniProtKB-KW"/>
</dbReference>
<dbReference type="GO" id="GO:0005829">
    <property type="term" value="C:cytosol"/>
    <property type="evidence" value="ECO:0007669"/>
    <property type="project" value="TreeGrafter"/>
</dbReference>
<dbReference type="EMBL" id="CPYD01000009">
    <property type="protein sequence ID" value="CNE80894.1"/>
    <property type="molecule type" value="Genomic_DNA"/>
</dbReference>
<dbReference type="AlphaFoldDB" id="A0AAW7JZL9"/>
<dbReference type="EMBL" id="JAUEHU010000014">
    <property type="protein sequence ID" value="MDN0088492.1"/>
    <property type="molecule type" value="Genomic_DNA"/>
</dbReference>
<dbReference type="SUPFAM" id="SSF51197">
    <property type="entry name" value="Clavaminate synthase-like"/>
    <property type="match status" value="1"/>
</dbReference>
<sequence length="159" mass="17868">MITGNIHHLDLLPYLPQPLRTAIEYVKQHINAETPLGKHDIDGNNLFVLVSNDCTDWQENRRAEYHDKYLDIQIVLAGLEGMAFSNLPAGETETDWLADKDIAFLPVGISAQQNEKMILMRLGDFIVFYPGEVHKPLCAVGEKAQVRKAVVKMNASLLL</sequence>
<keyword evidence="3" id="KW-1185">Reference proteome</keyword>
<dbReference type="InterPro" id="IPR004375">
    <property type="entry name" value="NanQ/TabA/YiaL"/>
</dbReference>
<gene>
    <name evidence="1" type="primary">tabA_2</name>
    <name evidence="1" type="ORF">ERS137967_02596</name>
    <name evidence="2" type="ORF">QVN42_14060</name>
</gene>
<dbReference type="NCBIfam" id="TIGR00022">
    <property type="entry name" value="YhcH/YjgK/YiaL family protein"/>
    <property type="match status" value="1"/>
</dbReference>
<evidence type="ECO:0000313" key="2">
    <source>
        <dbReference type="EMBL" id="MDN0088492.1"/>
    </source>
</evidence>
<dbReference type="Proteomes" id="UP001167864">
    <property type="component" value="Unassembled WGS sequence"/>
</dbReference>
<reference evidence="1 3" key="1">
    <citation type="submission" date="2015-03" db="EMBL/GenBank/DDBJ databases">
        <authorList>
            <consortium name="Pathogen Informatics"/>
            <person name="Murphy D."/>
        </authorList>
    </citation>
    <scope>NUCLEOTIDE SEQUENCE [LARGE SCALE GENOMIC DNA]</scope>
    <source>
        <strain evidence="3">type strain: CIP110231</strain>
        <strain evidence="1">Type strain: CIP110231</strain>
    </source>
</reference>
<evidence type="ECO:0000313" key="4">
    <source>
        <dbReference type="Proteomes" id="UP001167864"/>
    </source>
</evidence>
<keyword evidence="1" id="KW-0413">Isomerase</keyword>
<dbReference type="GO" id="GO:0044010">
    <property type="term" value="P:single-species biofilm formation"/>
    <property type="evidence" value="ECO:0007669"/>
    <property type="project" value="TreeGrafter"/>
</dbReference>
<name>A0AAW7JZL9_9GAMM</name>
<evidence type="ECO:0000313" key="1">
    <source>
        <dbReference type="EMBL" id="CNE80894.1"/>
    </source>
</evidence>